<feature type="domain" description="GOLD" evidence="3">
    <location>
        <begin position="115"/>
        <end position="262"/>
    </location>
</feature>
<evidence type="ECO:0000259" key="3">
    <source>
        <dbReference type="Pfam" id="PF01105"/>
    </source>
</evidence>
<accession>A7TJI8</accession>
<organism evidence="5">
    <name type="scientific">Vanderwaltozyma polyspora (strain ATCC 22028 / DSM 70294 / BCRC 21397 / CBS 2163 / NBRC 10782 / NRRL Y-8283 / UCD 57-17)</name>
    <name type="common">Kluyveromyces polysporus</name>
    <dbReference type="NCBI Taxonomy" id="436907"/>
    <lineage>
        <taxon>Eukaryota</taxon>
        <taxon>Fungi</taxon>
        <taxon>Dikarya</taxon>
        <taxon>Ascomycota</taxon>
        <taxon>Saccharomycotina</taxon>
        <taxon>Saccharomycetes</taxon>
        <taxon>Saccharomycetales</taxon>
        <taxon>Saccharomycetaceae</taxon>
        <taxon>Vanderwaltozyma</taxon>
    </lineage>
</organism>
<dbReference type="EMBL" id="DS480402">
    <property type="protein sequence ID" value="EDO17531.1"/>
    <property type="molecule type" value="Genomic_DNA"/>
</dbReference>
<dbReference type="InParanoid" id="A7TJI8"/>
<dbReference type="HOGENOM" id="CLU_1005422_0_0_1"/>
<evidence type="ECO:0000313" key="5">
    <source>
        <dbReference type="Proteomes" id="UP000000267"/>
    </source>
</evidence>
<dbReference type="GeneID" id="5545753"/>
<dbReference type="FunCoup" id="A7TJI8">
    <property type="interactions" value="65"/>
</dbReference>
<name>A7TJI8_VANPO</name>
<feature type="transmembrane region" description="Helical" evidence="1">
    <location>
        <begin position="244"/>
        <end position="267"/>
    </location>
</feature>
<feature type="signal peptide" evidence="2">
    <location>
        <begin position="1"/>
        <end position="22"/>
    </location>
</feature>
<keyword evidence="5" id="KW-1185">Reference proteome</keyword>
<dbReference type="KEGG" id="vpo:Kpol_534p10"/>
<evidence type="ECO:0000256" key="1">
    <source>
        <dbReference type="SAM" id="Phobius"/>
    </source>
</evidence>
<dbReference type="InterPro" id="IPR009038">
    <property type="entry name" value="GOLD_dom"/>
</dbReference>
<protein>
    <recommendedName>
        <fullName evidence="3">GOLD domain-containing protein</fullName>
    </recommendedName>
</protein>
<keyword evidence="1" id="KW-1133">Transmembrane helix</keyword>
<evidence type="ECO:0000256" key="2">
    <source>
        <dbReference type="SAM" id="SignalP"/>
    </source>
</evidence>
<dbReference type="AlphaFoldDB" id="A7TJI8"/>
<keyword evidence="1" id="KW-0812">Transmembrane</keyword>
<sequence>MKHSYFILDITILLVLLCSIKASCEDGQDTRNIIKKGLSSGILNFKLLPFKKSIDSLTSYQMGDPIDDSIFCIDFKIDDTRISPSVIHIKVTDHLPFKFSRRLFDENLDSYSCKQNLEMMIRAKKENSIIRYCNSLPTGNNFIQFNSPKTAEYQICFRNIIRDFSWTRRNFEKLISIEITDRYNYLNRNYRELEENVIPRTKKAITQSISDIFDINTQSSEYNFRHLLKLEEERRNLNELTYTGLLFIVITLIISTICINSLIVILVSRNSNSPKYV</sequence>
<dbReference type="Proteomes" id="UP000000267">
    <property type="component" value="Unassembled WGS sequence"/>
</dbReference>
<proteinExistence type="predicted"/>
<dbReference type="PhylomeDB" id="A7TJI8"/>
<reference evidence="4 5" key="1">
    <citation type="journal article" date="2007" name="Proc. Natl. Acad. Sci. U.S.A.">
        <title>Independent sorting-out of thousands of duplicated gene pairs in two yeast species descended from a whole-genome duplication.</title>
        <authorList>
            <person name="Scannell D.R."/>
            <person name="Frank A.C."/>
            <person name="Conant G.C."/>
            <person name="Byrne K.P."/>
            <person name="Woolfit M."/>
            <person name="Wolfe K.H."/>
        </authorList>
    </citation>
    <scope>NUCLEOTIDE SEQUENCE [LARGE SCALE GENOMIC DNA]</scope>
    <source>
        <strain evidence="5">ATCC 22028 / DSM 70294 / BCRC 21397 / CBS 2163 / NBRC 10782 / NRRL Y-8283 / UCD 57-17</strain>
    </source>
</reference>
<evidence type="ECO:0000313" key="4">
    <source>
        <dbReference type="EMBL" id="EDO17531.1"/>
    </source>
</evidence>
<keyword evidence="2" id="KW-0732">Signal</keyword>
<keyword evidence="1" id="KW-0472">Membrane</keyword>
<gene>
    <name evidence="4" type="ORF">Kpol_534p10</name>
</gene>
<dbReference type="Pfam" id="PF01105">
    <property type="entry name" value="EMP24_GP25L"/>
    <property type="match status" value="1"/>
</dbReference>
<feature type="chain" id="PRO_5002712911" description="GOLD domain-containing protein" evidence="2">
    <location>
        <begin position="23"/>
        <end position="277"/>
    </location>
</feature>
<dbReference type="RefSeq" id="XP_001645389.1">
    <property type="nucleotide sequence ID" value="XM_001645339.1"/>
</dbReference>